<evidence type="ECO:0000259" key="4">
    <source>
        <dbReference type="Pfam" id="PF00155"/>
    </source>
</evidence>
<dbReference type="EC" id="2.6.1.-" evidence="3"/>
<comment type="cofactor">
    <cofactor evidence="1 3">
        <name>pyridoxal 5'-phosphate</name>
        <dbReference type="ChEBI" id="CHEBI:597326"/>
    </cofactor>
</comment>
<dbReference type="GO" id="GO:0030170">
    <property type="term" value="F:pyridoxal phosphate binding"/>
    <property type="evidence" value="ECO:0007669"/>
    <property type="project" value="InterPro"/>
</dbReference>
<protein>
    <recommendedName>
        <fullName evidence="3">Aminotransferase</fullName>
        <ecNumber evidence="3">2.6.1.-</ecNumber>
    </recommendedName>
</protein>
<keyword evidence="3" id="KW-0032">Aminotransferase</keyword>
<dbReference type="InterPro" id="IPR015421">
    <property type="entry name" value="PyrdxlP-dep_Trfase_major"/>
</dbReference>
<gene>
    <name evidence="5" type="ORF">C6V83_13245</name>
</gene>
<evidence type="ECO:0000256" key="3">
    <source>
        <dbReference type="RuleBase" id="RU000481"/>
    </source>
</evidence>
<dbReference type="PANTHER" id="PTHR42885">
    <property type="entry name" value="HISTIDINOL-PHOSPHATE AMINOTRANSFERASE-RELATED"/>
    <property type="match status" value="1"/>
</dbReference>
<dbReference type="AlphaFoldDB" id="A0A2S0KHB2"/>
<dbReference type="Gene3D" id="3.40.640.10">
    <property type="entry name" value="Type I PLP-dependent aspartate aminotransferase-like (Major domain)"/>
    <property type="match status" value="1"/>
</dbReference>
<evidence type="ECO:0000256" key="1">
    <source>
        <dbReference type="ARBA" id="ARBA00001933"/>
    </source>
</evidence>
<dbReference type="NCBIfam" id="NF005915">
    <property type="entry name" value="PRK07908.1"/>
    <property type="match status" value="1"/>
</dbReference>
<keyword evidence="3" id="KW-0808">Transferase</keyword>
<sequence length="377" mass="39840">MVHPSAWHAGPRRVSVMCSGRLAPPDAGLFAPDRHGDRDAAPGLIDFAVNVQPGPPPFVMRALRDRIGDLAAYPTLDDEQRARRAVAAAHGRVAEEVLLLDGAAEGFEVLARLAPRHAALVAPSFTEPERVLREAGVRCSPVVLGAPWRLAGAAVPEDADLVVVGNPTNPTSVLHSREEILALRRPGRIVVVDEAFADLTRDPATGTREPQSLAAELPEDVVVIRSITKTFGLAGLRAGYLLAAPEVIGRLSAGRRHWPLGTLALAALAECLGAEGERYAAALAERIADDRARLTALLDDAGIEVAAAAAAPYVLVRVPDGLAMKAALAERGFGVRSCANFTGLGPEYLRLAVRSADPAARLVQAMQDVLDTRRSST</sequence>
<dbReference type="InterPro" id="IPR015424">
    <property type="entry name" value="PyrdxlP-dep_Trfase"/>
</dbReference>
<dbReference type="PROSITE" id="PS00105">
    <property type="entry name" value="AA_TRANSFER_CLASS_1"/>
    <property type="match status" value="1"/>
</dbReference>
<keyword evidence="6" id="KW-1185">Reference proteome</keyword>
<dbReference type="InterPro" id="IPR004839">
    <property type="entry name" value="Aminotransferase_I/II_large"/>
</dbReference>
<evidence type="ECO:0000313" key="5">
    <source>
        <dbReference type="EMBL" id="AVM01077.1"/>
    </source>
</evidence>
<dbReference type="SUPFAM" id="SSF53383">
    <property type="entry name" value="PLP-dependent transferases"/>
    <property type="match status" value="1"/>
</dbReference>
<dbReference type="InterPro" id="IPR015422">
    <property type="entry name" value="PyrdxlP-dep_Trfase_small"/>
</dbReference>
<feature type="domain" description="Aminotransferase class I/classII large" evidence="4">
    <location>
        <begin position="44"/>
        <end position="361"/>
    </location>
</feature>
<keyword evidence="2" id="KW-0663">Pyridoxal phosphate</keyword>
<dbReference type="Proteomes" id="UP000239814">
    <property type="component" value="Chromosome"/>
</dbReference>
<comment type="similarity">
    <text evidence="3">Belongs to the class-I pyridoxal-phosphate-dependent aminotransferase family.</text>
</comment>
<name>A0A2S0KHB2_9ACTN</name>
<dbReference type="Pfam" id="PF00155">
    <property type="entry name" value="Aminotran_1_2"/>
    <property type="match status" value="1"/>
</dbReference>
<dbReference type="EMBL" id="CP027433">
    <property type="protein sequence ID" value="AVM01077.1"/>
    <property type="molecule type" value="Genomic_DNA"/>
</dbReference>
<organism evidence="5 6">
    <name type="scientific">Gordonia iterans</name>
    <dbReference type="NCBI Taxonomy" id="1004901"/>
    <lineage>
        <taxon>Bacteria</taxon>
        <taxon>Bacillati</taxon>
        <taxon>Actinomycetota</taxon>
        <taxon>Actinomycetes</taxon>
        <taxon>Mycobacteriales</taxon>
        <taxon>Gordoniaceae</taxon>
        <taxon>Gordonia</taxon>
    </lineage>
</organism>
<dbReference type="CDD" id="cd00609">
    <property type="entry name" value="AAT_like"/>
    <property type="match status" value="1"/>
</dbReference>
<dbReference type="PANTHER" id="PTHR42885:SF1">
    <property type="entry name" value="THREONINE-PHOSPHATE DECARBOXYLASE"/>
    <property type="match status" value="1"/>
</dbReference>
<accession>A0A2S0KHB2</accession>
<evidence type="ECO:0000313" key="6">
    <source>
        <dbReference type="Proteomes" id="UP000239814"/>
    </source>
</evidence>
<dbReference type="Gene3D" id="3.90.1150.10">
    <property type="entry name" value="Aspartate Aminotransferase, domain 1"/>
    <property type="match status" value="1"/>
</dbReference>
<dbReference type="OrthoDB" id="3401872at2"/>
<proteinExistence type="inferred from homology"/>
<evidence type="ECO:0000256" key="2">
    <source>
        <dbReference type="ARBA" id="ARBA00022898"/>
    </source>
</evidence>
<dbReference type="KEGG" id="git:C6V83_13245"/>
<reference evidence="5 6" key="1">
    <citation type="submission" date="2018-03" db="EMBL/GenBank/DDBJ databases">
        <title>Characteristics and genome of n-alkane degrading marine bacteria Gordonia iterans isolated from crude oil contaminated in Tae-an, South Korea.</title>
        <authorList>
            <person name="Lee S.-S."/>
            <person name="Kim H."/>
        </authorList>
    </citation>
    <scope>NUCLEOTIDE SEQUENCE [LARGE SCALE GENOMIC DNA]</scope>
    <source>
        <strain evidence="5 6">Co17</strain>
    </source>
</reference>
<dbReference type="InterPro" id="IPR004838">
    <property type="entry name" value="NHTrfase_class1_PyrdxlP-BS"/>
</dbReference>
<dbReference type="GO" id="GO:0008483">
    <property type="term" value="F:transaminase activity"/>
    <property type="evidence" value="ECO:0007669"/>
    <property type="project" value="UniProtKB-KW"/>
</dbReference>